<dbReference type="Gene3D" id="3.30.2310.20">
    <property type="entry name" value="RelE-like"/>
    <property type="match status" value="1"/>
</dbReference>
<dbReference type="RefSeq" id="WP_246975714.1">
    <property type="nucleotide sequence ID" value="NZ_JAKGAN010000009.1"/>
</dbReference>
<accession>A0ABV9CZG9</accession>
<evidence type="ECO:0000313" key="2">
    <source>
        <dbReference type="Proteomes" id="UP001596030"/>
    </source>
</evidence>
<protein>
    <submittedName>
        <fullName evidence="1">Type II toxin-antitoxin system RelE/ParE family toxin</fullName>
    </submittedName>
</protein>
<name>A0ABV9CZG9_9GAMM</name>
<gene>
    <name evidence="1" type="ORF">ACFO0U_07795</name>
</gene>
<dbReference type="Proteomes" id="UP001596030">
    <property type="component" value="Unassembled WGS sequence"/>
</dbReference>
<proteinExistence type="predicted"/>
<dbReference type="PANTHER" id="PTHR40266">
    <property type="entry name" value="TOXIN HIGB-1"/>
    <property type="match status" value="1"/>
</dbReference>
<keyword evidence="2" id="KW-1185">Reference proteome</keyword>
<dbReference type="InterPro" id="IPR007711">
    <property type="entry name" value="HigB-1"/>
</dbReference>
<comment type="caution">
    <text evidence="1">The sequence shown here is derived from an EMBL/GenBank/DDBJ whole genome shotgun (WGS) entry which is preliminary data.</text>
</comment>
<dbReference type="PANTHER" id="PTHR40266:SF2">
    <property type="entry name" value="TOXIN HIGB-1"/>
    <property type="match status" value="1"/>
</dbReference>
<organism evidence="1 2">
    <name type="scientific">Chromohalobacter sarecensis</name>
    <dbReference type="NCBI Taxonomy" id="245294"/>
    <lineage>
        <taxon>Bacteria</taxon>
        <taxon>Pseudomonadati</taxon>
        <taxon>Pseudomonadota</taxon>
        <taxon>Gammaproteobacteria</taxon>
        <taxon>Oceanospirillales</taxon>
        <taxon>Halomonadaceae</taxon>
        <taxon>Chromohalobacter</taxon>
    </lineage>
</organism>
<dbReference type="Pfam" id="PF05015">
    <property type="entry name" value="HigB-like_toxin"/>
    <property type="match status" value="1"/>
</dbReference>
<reference evidence="2" key="1">
    <citation type="journal article" date="2019" name="Int. J. Syst. Evol. Microbiol.">
        <title>The Global Catalogue of Microorganisms (GCM) 10K type strain sequencing project: providing services to taxonomists for standard genome sequencing and annotation.</title>
        <authorList>
            <consortium name="The Broad Institute Genomics Platform"/>
            <consortium name="The Broad Institute Genome Sequencing Center for Infectious Disease"/>
            <person name="Wu L."/>
            <person name="Ma J."/>
        </authorList>
    </citation>
    <scope>NUCLEOTIDE SEQUENCE [LARGE SCALE GENOMIC DNA]</scope>
    <source>
        <strain evidence="2">CGMCC 1.12121</strain>
    </source>
</reference>
<evidence type="ECO:0000313" key="1">
    <source>
        <dbReference type="EMBL" id="MFC4538671.1"/>
    </source>
</evidence>
<sequence length="93" mass="10694">MIKSFKDKQTATIAAGKVTRRLPQDMQRAALKKLRQLDAAAQLDDLRIPPGNRLEALQGNREGQYSIRINDQWRICFRFESGNAHDAEIIDYH</sequence>
<dbReference type="EMBL" id="JBHSEU010000011">
    <property type="protein sequence ID" value="MFC4538671.1"/>
    <property type="molecule type" value="Genomic_DNA"/>
</dbReference>
<dbReference type="InterPro" id="IPR035093">
    <property type="entry name" value="RelE/ParE_toxin_dom_sf"/>
</dbReference>
<dbReference type="SUPFAM" id="SSF143011">
    <property type="entry name" value="RelE-like"/>
    <property type="match status" value="1"/>
</dbReference>